<dbReference type="Gene3D" id="2.60.120.330">
    <property type="entry name" value="B-lactam Antibiotic, Isopenicillin N Synthase, Chain"/>
    <property type="match status" value="1"/>
</dbReference>
<evidence type="ECO:0000256" key="7">
    <source>
        <dbReference type="ARBA" id="ARBA00066708"/>
    </source>
</evidence>
<sequence>MVLASLAPSSAEKIRDMELPIINFSDKRSDVSKMIVKASEEFGFFKVINHGVSEDIIRNLEVECFEFFGKTAPEKQKAGPANPYGYGSKNIGFNGDSGEVEYLIMDTKNPLSIASAEPTRFSCAVRVYVEAVRRVGCEVLEMMAEGLGVPDTSVFSSLITHVDNDSLLRLNHYPPLLPPHHFHTNNLTHYDTSSAPSFPQQLNAGKNNRIGFGEHTDPQILTILRSNGVAGLQISLGDGVWVPISPDPTALCVNVGDVLQAMTNGRFVSVIHRAMANSDKARMSMAYFCAPPFHAKIACPKELVTLERPNLYKPFTWAEYKKVVYSLRLGDSRLKLFKLQSDDETRD</sequence>
<dbReference type="AlphaFoldDB" id="A0A162AJC4"/>
<feature type="domain" description="Fe2OG dioxygenase" evidence="9">
    <location>
        <begin position="163"/>
        <end position="291"/>
    </location>
</feature>
<dbReference type="Proteomes" id="UP000077755">
    <property type="component" value="Chromosome 1"/>
</dbReference>
<dbReference type="Pfam" id="PF14226">
    <property type="entry name" value="DIOX_N"/>
    <property type="match status" value="1"/>
</dbReference>
<evidence type="ECO:0000256" key="3">
    <source>
        <dbReference type="ARBA" id="ARBA00023002"/>
    </source>
</evidence>
<evidence type="ECO:0000256" key="5">
    <source>
        <dbReference type="ARBA" id="ARBA00052204"/>
    </source>
</evidence>
<dbReference type="PANTHER" id="PTHR47990">
    <property type="entry name" value="2-OXOGLUTARATE (2OG) AND FE(II)-DEPENDENT OXYGENASE SUPERFAMILY PROTEIN-RELATED"/>
    <property type="match status" value="1"/>
</dbReference>
<keyword evidence="1 8" id="KW-0479">Metal-binding</keyword>
<evidence type="ECO:0000256" key="2">
    <source>
        <dbReference type="ARBA" id="ARBA00022964"/>
    </source>
</evidence>
<comment type="similarity">
    <text evidence="6">Belongs to the iron/ascorbate-dependent oxidoreductase family. GA2OX subfamily.</text>
</comment>
<dbReference type="Gramene" id="KZN09866">
    <property type="protein sequence ID" value="KZN09866"/>
    <property type="gene ID" value="DCAR_002522"/>
</dbReference>
<evidence type="ECO:0000256" key="4">
    <source>
        <dbReference type="ARBA" id="ARBA00023004"/>
    </source>
</evidence>
<dbReference type="InterPro" id="IPR005123">
    <property type="entry name" value="Oxoglu/Fe-dep_dioxygenase_dom"/>
</dbReference>
<dbReference type="GO" id="GO:0046872">
    <property type="term" value="F:metal ion binding"/>
    <property type="evidence" value="ECO:0007669"/>
    <property type="project" value="UniProtKB-KW"/>
</dbReference>
<keyword evidence="4 8" id="KW-0408">Iron</keyword>
<evidence type="ECO:0000259" key="9">
    <source>
        <dbReference type="PROSITE" id="PS51471"/>
    </source>
</evidence>
<dbReference type="InterPro" id="IPR026992">
    <property type="entry name" value="DIOX_N"/>
</dbReference>
<dbReference type="OMA" id="HRAMANT"/>
<dbReference type="GO" id="GO:0045543">
    <property type="term" value="F:gibberellin 2-beta-dioxygenase activity"/>
    <property type="evidence" value="ECO:0007669"/>
    <property type="project" value="UniProtKB-EC"/>
</dbReference>
<evidence type="ECO:0000313" key="11">
    <source>
        <dbReference type="Proteomes" id="UP000077755"/>
    </source>
</evidence>
<comment type="catalytic activity">
    <reaction evidence="5">
        <text>gibberellin A1 + 2-oxoglutarate + O2 = gibberellin A8 + succinate + CO2</text>
        <dbReference type="Rhea" id="RHEA:15005"/>
        <dbReference type="ChEBI" id="CHEBI:15379"/>
        <dbReference type="ChEBI" id="CHEBI:16526"/>
        <dbReference type="ChEBI" id="CHEBI:16810"/>
        <dbReference type="ChEBI" id="CHEBI:30031"/>
        <dbReference type="ChEBI" id="CHEBI:58524"/>
        <dbReference type="ChEBI" id="CHEBI:58594"/>
        <dbReference type="EC" id="1.14.11.13"/>
    </reaction>
</comment>
<organism evidence="10 11">
    <name type="scientific">Daucus carota subsp. sativus</name>
    <name type="common">Carrot</name>
    <dbReference type="NCBI Taxonomy" id="79200"/>
    <lineage>
        <taxon>Eukaryota</taxon>
        <taxon>Viridiplantae</taxon>
        <taxon>Streptophyta</taxon>
        <taxon>Embryophyta</taxon>
        <taxon>Tracheophyta</taxon>
        <taxon>Spermatophyta</taxon>
        <taxon>Magnoliopsida</taxon>
        <taxon>eudicotyledons</taxon>
        <taxon>Gunneridae</taxon>
        <taxon>Pentapetalae</taxon>
        <taxon>asterids</taxon>
        <taxon>campanulids</taxon>
        <taxon>Apiales</taxon>
        <taxon>Apiaceae</taxon>
        <taxon>Apioideae</taxon>
        <taxon>Scandiceae</taxon>
        <taxon>Daucinae</taxon>
        <taxon>Daucus</taxon>
        <taxon>Daucus sect. Daucus</taxon>
    </lineage>
</organism>
<dbReference type="GO" id="GO:0009685">
    <property type="term" value="P:gibberellin metabolic process"/>
    <property type="evidence" value="ECO:0007669"/>
    <property type="project" value="UniProtKB-ARBA"/>
</dbReference>
<dbReference type="EMBL" id="CP093343">
    <property type="protein sequence ID" value="WOG83453.1"/>
    <property type="molecule type" value="Genomic_DNA"/>
</dbReference>
<dbReference type="KEGG" id="dcr:108215417"/>
<protein>
    <recommendedName>
        <fullName evidence="7">gibberellin 2beta-dioxygenase</fullName>
        <ecNumber evidence="7">1.14.11.13</ecNumber>
    </recommendedName>
</protein>
<dbReference type="PRINTS" id="PR00682">
    <property type="entry name" value="IPNSYNTHASE"/>
</dbReference>
<accession>A0A162AJC4</accession>
<dbReference type="InterPro" id="IPR050231">
    <property type="entry name" value="Iron_ascorbate_oxido_reductase"/>
</dbReference>
<dbReference type="FunFam" id="2.60.120.330:FF:000025">
    <property type="entry name" value="Gibberellin 2-beta-dioxygenase 2"/>
    <property type="match status" value="1"/>
</dbReference>
<dbReference type="EC" id="1.14.11.13" evidence="7"/>
<name>A0A162AJC4_DAUCS</name>
<dbReference type="InterPro" id="IPR027443">
    <property type="entry name" value="IPNS-like_sf"/>
</dbReference>
<evidence type="ECO:0000256" key="6">
    <source>
        <dbReference type="ARBA" id="ARBA00061282"/>
    </source>
</evidence>
<evidence type="ECO:0000256" key="1">
    <source>
        <dbReference type="ARBA" id="ARBA00022723"/>
    </source>
</evidence>
<proteinExistence type="inferred from homology"/>
<dbReference type="OrthoDB" id="288590at2759"/>
<dbReference type="PROSITE" id="PS51471">
    <property type="entry name" value="FE2OG_OXY"/>
    <property type="match status" value="1"/>
</dbReference>
<evidence type="ECO:0000313" key="10">
    <source>
        <dbReference type="EMBL" id="WOG83453.1"/>
    </source>
</evidence>
<keyword evidence="2" id="KW-0223">Dioxygenase</keyword>
<reference evidence="10" key="1">
    <citation type="journal article" date="2016" name="Nat. Genet.">
        <title>A high-quality carrot genome assembly provides new insights into carotenoid accumulation and asterid genome evolution.</title>
        <authorList>
            <person name="Iorizzo M."/>
            <person name="Ellison S."/>
            <person name="Senalik D."/>
            <person name="Zeng P."/>
            <person name="Satapoomin P."/>
            <person name="Huang J."/>
            <person name="Bowman M."/>
            <person name="Iovene M."/>
            <person name="Sanseverino W."/>
            <person name="Cavagnaro P."/>
            <person name="Yildiz M."/>
            <person name="Macko-Podgorni A."/>
            <person name="Moranska E."/>
            <person name="Grzebelus E."/>
            <person name="Grzebelus D."/>
            <person name="Ashrafi H."/>
            <person name="Zheng Z."/>
            <person name="Cheng S."/>
            <person name="Spooner D."/>
            <person name="Van Deynze A."/>
            <person name="Simon P."/>
        </authorList>
    </citation>
    <scope>NUCLEOTIDE SEQUENCE</scope>
    <source>
        <tissue evidence="10">Leaf</tissue>
    </source>
</reference>
<dbReference type="InterPro" id="IPR044861">
    <property type="entry name" value="IPNS-like_FE2OG_OXY"/>
</dbReference>
<evidence type="ECO:0000256" key="8">
    <source>
        <dbReference type="RuleBase" id="RU003682"/>
    </source>
</evidence>
<reference evidence="10" key="2">
    <citation type="submission" date="2022-03" db="EMBL/GenBank/DDBJ databases">
        <title>Draft title - Genomic analysis of global carrot germplasm unveils the trajectory of domestication and the origin of high carotenoid orange carrot.</title>
        <authorList>
            <person name="Iorizzo M."/>
            <person name="Ellison S."/>
            <person name="Senalik D."/>
            <person name="Macko-Podgorni A."/>
            <person name="Grzebelus D."/>
            <person name="Bostan H."/>
            <person name="Rolling W."/>
            <person name="Curaba J."/>
            <person name="Simon P."/>
        </authorList>
    </citation>
    <scope>NUCLEOTIDE SEQUENCE</scope>
    <source>
        <tissue evidence="10">Leaf</tissue>
    </source>
</reference>
<gene>
    <name evidence="10" type="ORF">DCAR_0102628</name>
</gene>
<dbReference type="SUPFAM" id="SSF51197">
    <property type="entry name" value="Clavaminate synthase-like"/>
    <property type="match status" value="1"/>
</dbReference>
<keyword evidence="11" id="KW-1185">Reference proteome</keyword>
<keyword evidence="3 8" id="KW-0560">Oxidoreductase</keyword>
<dbReference type="Pfam" id="PF03171">
    <property type="entry name" value="2OG-FeII_Oxy"/>
    <property type="match status" value="1"/>
</dbReference>